<organism evidence="1 2">
    <name type="scientific">Caerostris extrusa</name>
    <name type="common">Bark spider</name>
    <name type="synonym">Caerostris bankana</name>
    <dbReference type="NCBI Taxonomy" id="172846"/>
    <lineage>
        <taxon>Eukaryota</taxon>
        <taxon>Metazoa</taxon>
        <taxon>Ecdysozoa</taxon>
        <taxon>Arthropoda</taxon>
        <taxon>Chelicerata</taxon>
        <taxon>Arachnida</taxon>
        <taxon>Araneae</taxon>
        <taxon>Araneomorphae</taxon>
        <taxon>Entelegynae</taxon>
        <taxon>Araneoidea</taxon>
        <taxon>Araneidae</taxon>
        <taxon>Caerostris</taxon>
    </lineage>
</organism>
<dbReference type="AlphaFoldDB" id="A0AAV4M6A0"/>
<name>A0AAV4M6A0_CAEEX</name>
<keyword evidence="2" id="KW-1185">Reference proteome</keyword>
<evidence type="ECO:0000313" key="2">
    <source>
        <dbReference type="Proteomes" id="UP001054945"/>
    </source>
</evidence>
<comment type="caution">
    <text evidence="1">The sequence shown here is derived from an EMBL/GenBank/DDBJ whole genome shotgun (WGS) entry which is preliminary data.</text>
</comment>
<dbReference type="EMBL" id="BPLR01001888">
    <property type="protein sequence ID" value="GIX67581.1"/>
    <property type="molecule type" value="Genomic_DNA"/>
</dbReference>
<accession>A0AAV4M6A0</accession>
<protein>
    <submittedName>
        <fullName evidence="1">Uncharacterized protein</fullName>
    </submittedName>
</protein>
<proteinExistence type="predicted"/>
<sequence length="102" mass="12271">MHEDFRSRKGDQIKETCWRESLLWVPVVPRRHVVVAFRLETRHDCLAGHLFRFNIFSSPNCVLCWRDTVIDASHLKECPEVFGHLYDKYWQTREKLQDLRTA</sequence>
<reference evidence="1 2" key="1">
    <citation type="submission" date="2021-06" db="EMBL/GenBank/DDBJ databases">
        <title>Caerostris extrusa draft genome.</title>
        <authorList>
            <person name="Kono N."/>
            <person name="Arakawa K."/>
        </authorList>
    </citation>
    <scope>NUCLEOTIDE SEQUENCE [LARGE SCALE GENOMIC DNA]</scope>
</reference>
<evidence type="ECO:0000313" key="1">
    <source>
        <dbReference type="EMBL" id="GIX67581.1"/>
    </source>
</evidence>
<gene>
    <name evidence="1" type="ORF">CEXT_112111</name>
</gene>
<dbReference type="Proteomes" id="UP001054945">
    <property type="component" value="Unassembled WGS sequence"/>
</dbReference>